<gene>
    <name evidence="7" type="ordered locus">Mesau_05040</name>
</gene>
<feature type="transmembrane region" description="Helical" evidence="5">
    <location>
        <begin position="235"/>
        <end position="251"/>
    </location>
</feature>
<keyword evidence="8" id="KW-1185">Reference proteome</keyword>
<keyword evidence="2 5" id="KW-0812">Transmembrane</keyword>
<feature type="transmembrane region" description="Helical" evidence="5">
    <location>
        <begin position="64"/>
        <end position="87"/>
    </location>
</feature>
<sequence length="446" mass="48059">MRERSRQPTQWDKYLLGSVLFLSMLIGGGTASGLYTETLIEIAAVISAAAILSRPSQQAIPRAVLWLLALVVAVFCFQVVPLPGALLEGVRPAVLLADPWLDGESRLRFVSVGVGRTIECMLYFVAAAAFFLAVLRLRAEQVHGLLPFFFMGVICNGLAAAIQYSLSDTVAIEGLLPFTINAGLFANQNHFSALLFVSIPFVVYYGLFRGHLLSGALGLVTLLLLLLAAGSRAGILIGLAITAISVVFLSARSRVGGYGILAVFIGLSIYTIGAWAKIDAKVVDPAFGRAEFARTTIEGIEQNWTTGVGFGAFQKVYQIHEKGSMIFKSYVNHAHNDYLELALEGGLPAILLMVAYAVLLSASSARIRGEPLQKAAFLSLAFLLVHSLVDYPLRTAALAMTFACLNGIVFHRGFADRLDQRDEPGKASRRDEDNLLVPAKASALPR</sequence>
<evidence type="ECO:0000256" key="2">
    <source>
        <dbReference type="ARBA" id="ARBA00022692"/>
    </source>
</evidence>
<feature type="domain" description="O-antigen ligase-related" evidence="6">
    <location>
        <begin position="218"/>
        <end position="353"/>
    </location>
</feature>
<dbReference type="PANTHER" id="PTHR37422">
    <property type="entry name" value="TEICHURONIC ACID BIOSYNTHESIS PROTEIN TUAE"/>
    <property type="match status" value="1"/>
</dbReference>
<proteinExistence type="predicted"/>
<feature type="transmembrane region" description="Helical" evidence="5">
    <location>
        <begin position="34"/>
        <end position="52"/>
    </location>
</feature>
<dbReference type="STRING" id="754035.Mesau_05040"/>
<comment type="subcellular location">
    <subcellularLocation>
        <location evidence="1">Membrane</location>
        <topology evidence="1">Multi-pass membrane protein</topology>
    </subcellularLocation>
</comment>
<keyword evidence="7" id="KW-0436">Ligase</keyword>
<evidence type="ECO:0000313" key="8">
    <source>
        <dbReference type="Proteomes" id="UP000010998"/>
    </source>
</evidence>
<dbReference type="InterPro" id="IPR007016">
    <property type="entry name" value="O-antigen_ligase-rel_domated"/>
</dbReference>
<dbReference type="PANTHER" id="PTHR37422:SF13">
    <property type="entry name" value="LIPOPOLYSACCHARIDE BIOSYNTHESIS PROTEIN PA4999-RELATED"/>
    <property type="match status" value="1"/>
</dbReference>
<feature type="transmembrane region" description="Helical" evidence="5">
    <location>
        <begin position="258"/>
        <end position="276"/>
    </location>
</feature>
<keyword evidence="4 5" id="KW-0472">Membrane</keyword>
<evidence type="ECO:0000256" key="1">
    <source>
        <dbReference type="ARBA" id="ARBA00004141"/>
    </source>
</evidence>
<feature type="transmembrane region" description="Helical" evidence="5">
    <location>
        <begin position="145"/>
        <end position="166"/>
    </location>
</feature>
<name>L0KPL6_MESAW</name>
<dbReference type="GO" id="GO:0016020">
    <property type="term" value="C:membrane"/>
    <property type="evidence" value="ECO:0007669"/>
    <property type="project" value="UniProtKB-SubCell"/>
</dbReference>
<dbReference type="Pfam" id="PF04932">
    <property type="entry name" value="Wzy_C"/>
    <property type="match status" value="1"/>
</dbReference>
<dbReference type="HOGENOM" id="CLU_035700_0_0_5"/>
<dbReference type="EMBL" id="CP003358">
    <property type="protein sequence ID" value="AGB47352.1"/>
    <property type="molecule type" value="Genomic_DNA"/>
</dbReference>
<evidence type="ECO:0000256" key="5">
    <source>
        <dbReference type="SAM" id="Phobius"/>
    </source>
</evidence>
<evidence type="ECO:0000256" key="4">
    <source>
        <dbReference type="ARBA" id="ARBA00023136"/>
    </source>
</evidence>
<dbReference type="InterPro" id="IPR051533">
    <property type="entry name" value="WaaL-like"/>
</dbReference>
<evidence type="ECO:0000259" key="6">
    <source>
        <dbReference type="Pfam" id="PF04932"/>
    </source>
</evidence>
<feature type="transmembrane region" description="Helical" evidence="5">
    <location>
        <begin position="12"/>
        <end position="28"/>
    </location>
</feature>
<feature type="transmembrane region" description="Helical" evidence="5">
    <location>
        <begin position="107"/>
        <end position="133"/>
    </location>
</feature>
<feature type="transmembrane region" description="Helical" evidence="5">
    <location>
        <begin position="186"/>
        <end position="205"/>
    </location>
</feature>
<keyword evidence="3 5" id="KW-1133">Transmembrane helix</keyword>
<feature type="transmembrane region" description="Helical" evidence="5">
    <location>
        <begin position="341"/>
        <end position="360"/>
    </location>
</feature>
<dbReference type="AlphaFoldDB" id="L0KPL6"/>
<evidence type="ECO:0000256" key="3">
    <source>
        <dbReference type="ARBA" id="ARBA00022989"/>
    </source>
</evidence>
<protein>
    <submittedName>
        <fullName evidence="7">Lipid A core-O-antigen ligase-like enyme</fullName>
    </submittedName>
</protein>
<evidence type="ECO:0000313" key="7">
    <source>
        <dbReference type="EMBL" id="AGB47352.1"/>
    </source>
</evidence>
<dbReference type="eggNOG" id="COG3307">
    <property type="taxonomic scope" value="Bacteria"/>
</dbReference>
<organism evidence="7 8">
    <name type="scientific">Mesorhizobium australicum (strain HAMBI 3006 / LMG 24608 / WSM2073)</name>
    <dbReference type="NCBI Taxonomy" id="754035"/>
    <lineage>
        <taxon>Bacteria</taxon>
        <taxon>Pseudomonadati</taxon>
        <taxon>Pseudomonadota</taxon>
        <taxon>Alphaproteobacteria</taxon>
        <taxon>Hyphomicrobiales</taxon>
        <taxon>Phyllobacteriaceae</taxon>
        <taxon>Mesorhizobium</taxon>
    </lineage>
</organism>
<dbReference type="GO" id="GO:0016874">
    <property type="term" value="F:ligase activity"/>
    <property type="evidence" value="ECO:0007669"/>
    <property type="project" value="UniProtKB-KW"/>
</dbReference>
<reference evidence="8" key="1">
    <citation type="submission" date="2012-02" db="EMBL/GenBank/DDBJ databases">
        <title>Complete sequence of Mesorhizobium australicum WSM2073.</title>
        <authorList>
            <person name="Lucas S."/>
            <person name="Han J."/>
            <person name="Lapidus A."/>
            <person name="Cheng J.-F."/>
            <person name="Goodwin L."/>
            <person name="Pitluck S."/>
            <person name="Peters L."/>
            <person name="Gu W."/>
            <person name="Detter J.C."/>
            <person name="Han C."/>
            <person name="Tapia R."/>
            <person name="Land M."/>
            <person name="Hauser L."/>
            <person name="Kyrpides N."/>
            <person name="Ivanova N."/>
            <person name="Pagani I."/>
            <person name="Reeve W.G."/>
            <person name="Howieson J.G."/>
            <person name="Tiwari R.P."/>
            <person name="O'Hara G.W."/>
            <person name="Atkins C.A."/>
            <person name="Ronson C.W."/>
            <person name="Nandasena K.G."/>
            <person name="Woyke T."/>
        </authorList>
    </citation>
    <scope>NUCLEOTIDE SEQUENCE [LARGE SCALE GENOMIC DNA]</scope>
    <source>
        <strain evidence="8">LMG 24608 / HAMBI 3006 / WSM2073</strain>
    </source>
</reference>
<dbReference type="KEGG" id="mam:Mesau_05040"/>
<accession>L0KPL6</accession>
<dbReference type="Proteomes" id="UP000010998">
    <property type="component" value="Chromosome"/>
</dbReference>